<dbReference type="PANTHER" id="PTHR32472">
    <property type="entry name" value="DNA REPAIR PROTEIN RADA"/>
    <property type="match status" value="1"/>
</dbReference>
<dbReference type="InterPro" id="IPR008269">
    <property type="entry name" value="Lon_proteolytic"/>
</dbReference>
<evidence type="ECO:0000313" key="3">
    <source>
        <dbReference type="EMBL" id="KAA0148581.1"/>
    </source>
</evidence>
<evidence type="ECO:0000313" key="6">
    <source>
        <dbReference type="Proteomes" id="UP000325113"/>
    </source>
</evidence>
<sequence>MGARLSQPKSASRGWDVTGSGFAGGGGAGGGRLVPITAYASSAGLAAGAAPGGEHGRVSTGASEVDRVLGGGLVRGSVVLLAGSPGIGKSTLVLQLARSIAKAPGARGRVAYIAGEESPAQIARRAVRLVEAEAEQGDPDLAGGLAGIEVLNETSLDGALQVLLDEAIRPAVERSAAPDGAGPPSASPAGSDASIDLPFDAVIVDSIQTMYLDGVASAAGTVSQVRECALRLLQLAKASSVPVVLVGHMTKAGEVAGPRVLEHLVDAVVLLEGEGAGTAPVRVLRSAKNRFGATSEVALLVMSDAGLVEVEDPAGMFLSPARAEALRCLRHADAHDAEDAASALVPAGSAVTATLEGRRALCVEIEALCNSSAAEWPRHRASGVSVDRVHMLLAVLAKHAGVRVGRSDVYLSVAGGIRLRDPAAEAAVAASLASSALDIAMPADTAILGEVALSGELRAVAGEDERLRALAALGFRRVILPLDSSGDAASAPGSRVGGARAGKKPRKWMQRPDGGRLTIVRVRDIREALASALGRNAIRDARAAHRRTKAARTAAARKTDSDLEGASMWETGGWLDGIGDASGGGE</sequence>
<dbReference type="GO" id="GO:0140664">
    <property type="term" value="F:ATP-dependent DNA damage sensor activity"/>
    <property type="evidence" value="ECO:0007669"/>
    <property type="project" value="InterPro"/>
</dbReference>
<dbReference type="Proteomes" id="UP000324907">
    <property type="component" value="Unassembled WGS sequence"/>
</dbReference>
<dbReference type="Pfam" id="PF05362">
    <property type="entry name" value="Lon_C"/>
    <property type="match status" value="1"/>
</dbReference>
<gene>
    <name evidence="4" type="ORF">FNF28_02223</name>
    <name evidence="3" type="ORF">FNF31_07371</name>
</gene>
<dbReference type="SUPFAM" id="SSF52540">
    <property type="entry name" value="P-loop containing nucleoside triphosphate hydrolases"/>
    <property type="match status" value="1"/>
</dbReference>
<dbReference type="GO" id="GO:0004176">
    <property type="term" value="F:ATP-dependent peptidase activity"/>
    <property type="evidence" value="ECO:0007669"/>
    <property type="project" value="InterPro"/>
</dbReference>
<dbReference type="InterPro" id="IPR020588">
    <property type="entry name" value="RecA_ATP-bd"/>
</dbReference>
<dbReference type="InterPro" id="IPR020568">
    <property type="entry name" value="Ribosomal_Su5_D2-typ_SF"/>
</dbReference>
<evidence type="ECO:0000259" key="2">
    <source>
        <dbReference type="PROSITE" id="PS50162"/>
    </source>
</evidence>
<dbReference type="InterPro" id="IPR014721">
    <property type="entry name" value="Ribsml_uS5_D2-typ_fold_subgr"/>
</dbReference>
<accession>A0A5A8C9R8</accession>
<feature type="domain" description="RecA family profile 1" evidence="2">
    <location>
        <begin position="54"/>
        <end position="249"/>
    </location>
</feature>
<dbReference type="Pfam" id="PF13481">
    <property type="entry name" value="AAA_25"/>
    <property type="match status" value="1"/>
</dbReference>
<proteinExistence type="predicted"/>
<dbReference type="EMBL" id="VLTM01000146">
    <property type="protein sequence ID" value="KAA0148581.1"/>
    <property type="molecule type" value="Genomic_DNA"/>
</dbReference>
<dbReference type="PROSITE" id="PS50162">
    <property type="entry name" value="RECA_2"/>
    <property type="match status" value="1"/>
</dbReference>
<dbReference type="GO" id="GO:0006508">
    <property type="term" value="P:proteolysis"/>
    <property type="evidence" value="ECO:0007669"/>
    <property type="project" value="InterPro"/>
</dbReference>
<dbReference type="EMBL" id="VLTL01000024">
    <property type="protein sequence ID" value="KAA0169269.1"/>
    <property type="molecule type" value="Genomic_DNA"/>
</dbReference>
<dbReference type="InterPro" id="IPR027417">
    <property type="entry name" value="P-loop_NTPase"/>
</dbReference>
<evidence type="ECO:0000313" key="5">
    <source>
        <dbReference type="Proteomes" id="UP000324907"/>
    </source>
</evidence>
<dbReference type="SMART" id="SM00382">
    <property type="entry name" value="AAA"/>
    <property type="match status" value="1"/>
</dbReference>
<dbReference type="PANTHER" id="PTHR32472:SF10">
    <property type="entry name" value="DNA REPAIR PROTEIN RADA-LIKE PROTEIN"/>
    <property type="match status" value="1"/>
</dbReference>
<dbReference type="AlphaFoldDB" id="A0A5A8C9R8"/>
<name>A0A5A8C9R8_CAFRO</name>
<dbReference type="Proteomes" id="UP000325113">
    <property type="component" value="Unassembled WGS sequence"/>
</dbReference>
<reference evidence="5 6" key="1">
    <citation type="submission" date="2019-07" db="EMBL/GenBank/DDBJ databases">
        <title>Genomes of Cafeteria roenbergensis.</title>
        <authorList>
            <person name="Fischer M.G."/>
            <person name="Hackl T."/>
            <person name="Roman M."/>
        </authorList>
    </citation>
    <scope>NUCLEOTIDE SEQUENCE [LARGE SCALE GENOMIC DNA]</scope>
    <source>
        <strain evidence="3 6">Cflag</strain>
        <strain evidence="4 5">RCC970-E3</strain>
    </source>
</reference>
<dbReference type="Gene3D" id="3.30.230.10">
    <property type="match status" value="1"/>
</dbReference>
<protein>
    <recommendedName>
        <fullName evidence="2">RecA family profile 1 domain-containing protein</fullName>
    </recommendedName>
</protein>
<dbReference type="GO" id="GO:0003677">
    <property type="term" value="F:DNA binding"/>
    <property type="evidence" value="ECO:0007669"/>
    <property type="project" value="InterPro"/>
</dbReference>
<evidence type="ECO:0000313" key="4">
    <source>
        <dbReference type="EMBL" id="KAA0169269.1"/>
    </source>
</evidence>
<dbReference type="Gene3D" id="3.40.50.300">
    <property type="entry name" value="P-loop containing nucleotide triphosphate hydrolases"/>
    <property type="match status" value="1"/>
</dbReference>
<dbReference type="GO" id="GO:0005524">
    <property type="term" value="F:ATP binding"/>
    <property type="evidence" value="ECO:0007669"/>
    <property type="project" value="InterPro"/>
</dbReference>
<dbReference type="GO" id="GO:0004252">
    <property type="term" value="F:serine-type endopeptidase activity"/>
    <property type="evidence" value="ECO:0007669"/>
    <property type="project" value="InterPro"/>
</dbReference>
<dbReference type="InterPro" id="IPR003593">
    <property type="entry name" value="AAA+_ATPase"/>
</dbReference>
<comment type="caution">
    <text evidence="3">The sequence shown here is derived from an EMBL/GenBank/DDBJ whole genome shotgun (WGS) entry which is preliminary data.</text>
</comment>
<evidence type="ECO:0000256" key="1">
    <source>
        <dbReference type="SAM" id="MobiDB-lite"/>
    </source>
</evidence>
<dbReference type="SUPFAM" id="SSF54211">
    <property type="entry name" value="Ribosomal protein S5 domain 2-like"/>
    <property type="match status" value="1"/>
</dbReference>
<feature type="region of interest" description="Disordered" evidence="1">
    <location>
        <begin position="486"/>
        <end position="510"/>
    </location>
</feature>
<dbReference type="GO" id="GO:0000725">
    <property type="term" value="P:recombinational repair"/>
    <property type="evidence" value="ECO:0007669"/>
    <property type="project" value="TreeGrafter"/>
</dbReference>
<organism evidence="3 6">
    <name type="scientific">Cafeteria roenbergensis</name>
    <name type="common">Marine flagellate</name>
    <dbReference type="NCBI Taxonomy" id="33653"/>
    <lineage>
        <taxon>Eukaryota</taxon>
        <taxon>Sar</taxon>
        <taxon>Stramenopiles</taxon>
        <taxon>Bigyra</taxon>
        <taxon>Opalozoa</taxon>
        <taxon>Bicosoecida</taxon>
        <taxon>Cafeteriaceae</taxon>
        <taxon>Cafeteria</taxon>
    </lineage>
</organism>
<dbReference type="PRINTS" id="PR00830">
    <property type="entry name" value="ENDOLAPTASE"/>
</dbReference>